<organism evidence="2 3">
    <name type="scientific">Shewanella cutis</name>
    <dbReference type="NCBI Taxonomy" id="2766780"/>
    <lineage>
        <taxon>Bacteria</taxon>
        <taxon>Pseudomonadati</taxon>
        <taxon>Pseudomonadota</taxon>
        <taxon>Gammaproteobacteria</taxon>
        <taxon>Alteromonadales</taxon>
        <taxon>Shewanellaceae</taxon>
        <taxon>Shewanella</taxon>
    </lineage>
</organism>
<gene>
    <name evidence="2" type="ORF">H9J30_11965</name>
</gene>
<keyword evidence="3" id="KW-1185">Reference proteome</keyword>
<dbReference type="SUPFAM" id="SSF55729">
    <property type="entry name" value="Acyl-CoA N-acyltransferases (Nat)"/>
    <property type="match status" value="1"/>
</dbReference>
<dbReference type="InterPro" id="IPR016181">
    <property type="entry name" value="Acyl_CoA_acyltransferase"/>
</dbReference>
<dbReference type="Gene3D" id="3.40.630.30">
    <property type="match status" value="1"/>
</dbReference>
<proteinExistence type="predicted"/>
<feature type="domain" description="N-acetyltransferase" evidence="1">
    <location>
        <begin position="1"/>
        <end position="148"/>
    </location>
</feature>
<evidence type="ECO:0000313" key="3">
    <source>
        <dbReference type="Proteomes" id="UP000829384"/>
    </source>
</evidence>
<dbReference type="EMBL" id="JACSDI010000007">
    <property type="protein sequence ID" value="MCG9964627.1"/>
    <property type="molecule type" value="Genomic_DNA"/>
</dbReference>
<evidence type="ECO:0000259" key="1">
    <source>
        <dbReference type="PROSITE" id="PS51186"/>
    </source>
</evidence>
<reference evidence="2 3" key="1">
    <citation type="submission" date="2020-08" db="EMBL/GenBank/DDBJ databases">
        <title>Whole genome sequence of Shewanella sp strain PS-2.</title>
        <authorList>
            <person name="Das S.K."/>
        </authorList>
    </citation>
    <scope>NUCLEOTIDE SEQUENCE [LARGE SCALE GENOMIC DNA]</scope>
    <source>
        <strain evidence="2 3">PS-2</strain>
    </source>
</reference>
<dbReference type="Proteomes" id="UP000829384">
    <property type="component" value="Unassembled WGS sequence"/>
</dbReference>
<accession>A0ABS9QW92</accession>
<protein>
    <recommendedName>
        <fullName evidence="1">N-acetyltransferase domain-containing protein</fullName>
    </recommendedName>
</protein>
<dbReference type="PROSITE" id="PS51186">
    <property type="entry name" value="GNAT"/>
    <property type="match status" value="1"/>
</dbReference>
<name>A0ABS9QW92_9GAMM</name>
<evidence type="ECO:0000313" key="2">
    <source>
        <dbReference type="EMBL" id="MCG9964627.1"/>
    </source>
</evidence>
<dbReference type="InterPro" id="IPR000182">
    <property type="entry name" value="GNAT_dom"/>
</dbReference>
<comment type="caution">
    <text evidence="2">The sequence shown here is derived from an EMBL/GenBank/DDBJ whole genome shotgun (WGS) entry which is preliminary data.</text>
</comment>
<dbReference type="Pfam" id="PF00583">
    <property type="entry name" value="Acetyltransf_1"/>
    <property type="match status" value="1"/>
</dbReference>
<dbReference type="RefSeq" id="WP_240131245.1">
    <property type="nucleotide sequence ID" value="NZ_JACSDI010000007.1"/>
</dbReference>
<sequence>MIRTATHADLKRILEIGRITLAKAPSYPVEMDDTKTSYMVRRCISDKSMEAFVAVVDGEVVGFLLAMQEEHWFSKDCYATDLTFCVLPEHADQAVWLLRRFIRWAKSFPKVKSILLGVSSGLDADGRIGQLYEKHGLNLVGGFYNRIL</sequence>